<evidence type="ECO:0000256" key="1">
    <source>
        <dbReference type="SAM" id="MobiDB-lite"/>
    </source>
</evidence>
<dbReference type="EnsemblPlants" id="Pp3c18_22140V3.1">
    <property type="protein sequence ID" value="Pp3c18_22140V3.1"/>
    <property type="gene ID" value="Pp3c18_22140"/>
</dbReference>
<feature type="compositionally biased region" description="Polar residues" evidence="1">
    <location>
        <begin position="70"/>
        <end position="80"/>
    </location>
</feature>
<dbReference type="AlphaFoldDB" id="A0A2K1J216"/>
<keyword evidence="2" id="KW-0472">Membrane</keyword>
<evidence type="ECO:0000313" key="5">
    <source>
        <dbReference type="Proteomes" id="UP000006727"/>
    </source>
</evidence>
<dbReference type="EnsemblPlants" id="Pp3c18_22071V3.1">
    <property type="protein sequence ID" value="Pp3c18_22071V3.1"/>
    <property type="gene ID" value="Pp3c18_22071"/>
</dbReference>
<keyword evidence="2" id="KW-0812">Transmembrane</keyword>
<dbReference type="InParanoid" id="A0A2K1J216"/>
<reference evidence="4" key="3">
    <citation type="submission" date="2020-12" db="UniProtKB">
        <authorList>
            <consortium name="EnsemblPlants"/>
        </authorList>
    </citation>
    <scope>IDENTIFICATION</scope>
</reference>
<feature type="transmembrane region" description="Helical" evidence="2">
    <location>
        <begin position="97"/>
        <end position="120"/>
    </location>
</feature>
<keyword evidence="5" id="KW-1185">Reference proteome</keyword>
<feature type="region of interest" description="Disordered" evidence="1">
    <location>
        <begin position="65"/>
        <end position="84"/>
    </location>
</feature>
<reference evidence="3 5" key="2">
    <citation type="journal article" date="2018" name="Plant J.">
        <title>The Physcomitrella patens chromosome-scale assembly reveals moss genome structure and evolution.</title>
        <authorList>
            <person name="Lang D."/>
            <person name="Ullrich K.K."/>
            <person name="Murat F."/>
            <person name="Fuchs J."/>
            <person name="Jenkins J."/>
            <person name="Haas F.B."/>
            <person name="Piednoel M."/>
            <person name="Gundlach H."/>
            <person name="Van Bel M."/>
            <person name="Meyberg R."/>
            <person name="Vives C."/>
            <person name="Morata J."/>
            <person name="Symeonidi A."/>
            <person name="Hiss M."/>
            <person name="Muchero W."/>
            <person name="Kamisugi Y."/>
            <person name="Saleh O."/>
            <person name="Blanc G."/>
            <person name="Decker E.L."/>
            <person name="van Gessel N."/>
            <person name="Grimwood J."/>
            <person name="Hayes R.D."/>
            <person name="Graham S.W."/>
            <person name="Gunter L.E."/>
            <person name="McDaniel S.F."/>
            <person name="Hoernstein S.N.W."/>
            <person name="Larsson A."/>
            <person name="Li F.W."/>
            <person name="Perroud P.F."/>
            <person name="Phillips J."/>
            <person name="Ranjan P."/>
            <person name="Rokshar D.S."/>
            <person name="Rothfels C.J."/>
            <person name="Schneider L."/>
            <person name="Shu S."/>
            <person name="Stevenson D.W."/>
            <person name="Thummler F."/>
            <person name="Tillich M."/>
            <person name="Villarreal Aguilar J.C."/>
            <person name="Widiez T."/>
            <person name="Wong G.K."/>
            <person name="Wymore A."/>
            <person name="Zhang Y."/>
            <person name="Zimmer A.D."/>
            <person name="Quatrano R.S."/>
            <person name="Mayer K.F.X."/>
            <person name="Goodstein D."/>
            <person name="Casacuberta J.M."/>
            <person name="Vandepoele K."/>
            <person name="Reski R."/>
            <person name="Cuming A.C."/>
            <person name="Tuskan G.A."/>
            <person name="Maumus F."/>
            <person name="Salse J."/>
            <person name="Schmutz J."/>
            <person name="Rensing S.A."/>
        </authorList>
    </citation>
    <scope>NUCLEOTIDE SEQUENCE [LARGE SCALE GENOMIC DNA]</scope>
    <source>
        <strain evidence="4 5">cv. Gransden 2004</strain>
    </source>
</reference>
<evidence type="ECO:0000313" key="4">
    <source>
        <dbReference type="EnsemblPlants" id="Pp3c18_22071V3.1"/>
    </source>
</evidence>
<gene>
    <name evidence="3" type="ORF">PHYPA_023457</name>
</gene>
<organism evidence="3">
    <name type="scientific">Physcomitrium patens</name>
    <name type="common">Spreading-leaved earth moss</name>
    <name type="synonym">Physcomitrella patens</name>
    <dbReference type="NCBI Taxonomy" id="3218"/>
    <lineage>
        <taxon>Eukaryota</taxon>
        <taxon>Viridiplantae</taxon>
        <taxon>Streptophyta</taxon>
        <taxon>Embryophyta</taxon>
        <taxon>Bryophyta</taxon>
        <taxon>Bryophytina</taxon>
        <taxon>Bryopsida</taxon>
        <taxon>Funariidae</taxon>
        <taxon>Funariales</taxon>
        <taxon>Funariaceae</taxon>
        <taxon>Physcomitrium</taxon>
    </lineage>
</organism>
<evidence type="ECO:0000256" key="2">
    <source>
        <dbReference type="SAM" id="Phobius"/>
    </source>
</evidence>
<dbReference type="Gramene" id="Pp3c18_22071V3.1">
    <property type="protein sequence ID" value="Pp3c18_22071V3.1"/>
    <property type="gene ID" value="Pp3c18_22071"/>
</dbReference>
<protein>
    <submittedName>
        <fullName evidence="3 4">Uncharacterized protein</fullName>
    </submittedName>
</protein>
<sequence length="214" mass="24455">MPFSVPHCFVRPRNPSDNLNDKLAITILITPIQQATLRTGYLQQDYLCRDRNTDLIDTHVVENEKDRATRNGTQGSQLTKQGPVGFRRASPVSSSRFLIALLALVQSLALLLSLSLSLSLSLCRFPSLRHRFCSTYVPLSVFDSTSSAQLIFSYCVLITPIIEVLFSFRMWRIVLAPEQFEVDARRYFVHVPPWLEFTYDFYPEVMKALIGLHL</sequence>
<dbReference type="PaxDb" id="3218-PP1S33_25V6.1"/>
<evidence type="ECO:0000313" key="3">
    <source>
        <dbReference type="EMBL" id="PNR35557.1"/>
    </source>
</evidence>
<dbReference type="Gramene" id="Pp3c18_22140V3.1">
    <property type="protein sequence ID" value="Pp3c18_22140V3.1"/>
    <property type="gene ID" value="Pp3c18_22140"/>
</dbReference>
<reference evidence="3 5" key="1">
    <citation type="journal article" date="2008" name="Science">
        <title>The Physcomitrella genome reveals evolutionary insights into the conquest of land by plants.</title>
        <authorList>
            <person name="Rensing S."/>
            <person name="Lang D."/>
            <person name="Zimmer A."/>
            <person name="Terry A."/>
            <person name="Salamov A."/>
            <person name="Shapiro H."/>
            <person name="Nishiyama T."/>
            <person name="Perroud P.-F."/>
            <person name="Lindquist E."/>
            <person name="Kamisugi Y."/>
            <person name="Tanahashi T."/>
            <person name="Sakakibara K."/>
            <person name="Fujita T."/>
            <person name="Oishi K."/>
            <person name="Shin-I T."/>
            <person name="Kuroki Y."/>
            <person name="Toyoda A."/>
            <person name="Suzuki Y."/>
            <person name="Hashimoto A."/>
            <person name="Yamaguchi K."/>
            <person name="Sugano A."/>
            <person name="Kohara Y."/>
            <person name="Fujiyama A."/>
            <person name="Anterola A."/>
            <person name="Aoki S."/>
            <person name="Ashton N."/>
            <person name="Barbazuk W.B."/>
            <person name="Barker E."/>
            <person name="Bennetzen J."/>
            <person name="Bezanilla M."/>
            <person name="Blankenship R."/>
            <person name="Cho S.H."/>
            <person name="Dutcher S."/>
            <person name="Estelle M."/>
            <person name="Fawcett J.A."/>
            <person name="Gundlach H."/>
            <person name="Hanada K."/>
            <person name="Heyl A."/>
            <person name="Hicks K.A."/>
            <person name="Hugh J."/>
            <person name="Lohr M."/>
            <person name="Mayer K."/>
            <person name="Melkozernov A."/>
            <person name="Murata T."/>
            <person name="Nelson D."/>
            <person name="Pils B."/>
            <person name="Prigge M."/>
            <person name="Reiss B."/>
            <person name="Renner T."/>
            <person name="Rombauts S."/>
            <person name="Rushton P."/>
            <person name="Sanderfoot A."/>
            <person name="Schween G."/>
            <person name="Shiu S.-H."/>
            <person name="Stueber K."/>
            <person name="Theodoulou F.L."/>
            <person name="Tu H."/>
            <person name="Van de Peer Y."/>
            <person name="Verrier P.J."/>
            <person name="Waters E."/>
            <person name="Wood A."/>
            <person name="Yang L."/>
            <person name="Cove D."/>
            <person name="Cuming A."/>
            <person name="Hasebe M."/>
            <person name="Lucas S."/>
            <person name="Mishler D.B."/>
            <person name="Reski R."/>
            <person name="Grigoriev I."/>
            <person name="Quatrano R.S."/>
            <person name="Boore J.L."/>
        </authorList>
    </citation>
    <scope>NUCLEOTIDE SEQUENCE [LARGE SCALE GENOMIC DNA]</scope>
    <source>
        <strain evidence="4 5">cv. Gransden 2004</strain>
    </source>
</reference>
<proteinExistence type="predicted"/>
<feature type="transmembrane region" description="Helical" evidence="2">
    <location>
        <begin position="148"/>
        <end position="168"/>
    </location>
</feature>
<dbReference type="EMBL" id="ABEU02000018">
    <property type="protein sequence ID" value="PNR35557.1"/>
    <property type="molecule type" value="Genomic_DNA"/>
</dbReference>
<name>A0A2K1J216_PHYPA</name>
<dbReference type="Proteomes" id="UP000006727">
    <property type="component" value="Chromosome 18"/>
</dbReference>
<keyword evidence="2" id="KW-1133">Transmembrane helix</keyword>
<accession>A0A2K1J216</accession>